<dbReference type="SUPFAM" id="SSF54719">
    <property type="entry name" value="Fe,Mn superoxide dismutase (SOD), C-terminal domain"/>
    <property type="match status" value="1"/>
</dbReference>
<dbReference type="AlphaFoldDB" id="V5BNJ2"/>
<dbReference type="GO" id="GO:0004784">
    <property type="term" value="F:superoxide dismutase activity"/>
    <property type="evidence" value="ECO:0007669"/>
    <property type="project" value="UniProtKB-EC"/>
</dbReference>
<evidence type="ECO:0000256" key="4">
    <source>
        <dbReference type="ARBA" id="ARBA00023002"/>
    </source>
</evidence>
<dbReference type="OrthoDB" id="9803125at2"/>
<dbReference type="PRINTS" id="PR01703">
    <property type="entry name" value="MNSODISMTASE"/>
</dbReference>
<evidence type="ECO:0000256" key="3">
    <source>
        <dbReference type="ARBA" id="ARBA00022723"/>
    </source>
</evidence>
<dbReference type="GO" id="GO:0005737">
    <property type="term" value="C:cytoplasm"/>
    <property type="evidence" value="ECO:0007669"/>
    <property type="project" value="TreeGrafter"/>
</dbReference>
<evidence type="ECO:0000256" key="2">
    <source>
        <dbReference type="ARBA" id="ARBA00012682"/>
    </source>
</evidence>
<organism evidence="6 7">
    <name type="scientific">Methyloglobulus morosus KoM1</name>
    <dbReference type="NCBI Taxonomy" id="1116472"/>
    <lineage>
        <taxon>Bacteria</taxon>
        <taxon>Pseudomonadati</taxon>
        <taxon>Pseudomonadota</taxon>
        <taxon>Gammaproteobacteria</taxon>
        <taxon>Methylococcales</taxon>
        <taxon>Methylococcaceae</taxon>
        <taxon>Methyloglobulus</taxon>
    </lineage>
</organism>
<dbReference type="EC" id="1.15.1.1" evidence="2"/>
<dbReference type="InterPro" id="IPR036314">
    <property type="entry name" value="SOD_C_sf"/>
</dbReference>
<keyword evidence="4 6" id="KW-0560">Oxidoreductase</keyword>
<dbReference type="Pfam" id="PF02777">
    <property type="entry name" value="Sod_Fe_C"/>
    <property type="match status" value="1"/>
</dbReference>
<dbReference type="Gene3D" id="3.55.40.20">
    <property type="entry name" value="Iron/manganese superoxide dismutase, C-terminal domain"/>
    <property type="match status" value="1"/>
</dbReference>
<dbReference type="InterPro" id="IPR036324">
    <property type="entry name" value="Mn/Fe_SOD_N_sf"/>
</dbReference>
<dbReference type="Gene3D" id="1.10.287.990">
    <property type="entry name" value="Fe,Mn superoxide dismutase (SOD) domain"/>
    <property type="match status" value="1"/>
</dbReference>
<dbReference type="GO" id="GO:0046872">
    <property type="term" value="F:metal ion binding"/>
    <property type="evidence" value="ECO:0007669"/>
    <property type="project" value="UniProtKB-KW"/>
</dbReference>
<evidence type="ECO:0000313" key="7">
    <source>
        <dbReference type="Proteomes" id="UP000017842"/>
    </source>
</evidence>
<keyword evidence="7" id="KW-1185">Reference proteome</keyword>
<sequence length="150" mass="16750">MCLPKIAFQRPNPEKASTAALGLWLLCNLNKLPQEIKVAVHHNAGGHVNHSLFWRTMRPDASAEPKGLFRDAINRDFGSVEAFKSQFEEEGAKLFGSGWVWLVRIQKDDGKLEVITTYGHDNPMMKGRFQLSCNSTEELWAAEGGVLPVT</sequence>
<dbReference type="PANTHER" id="PTHR43595:SF2">
    <property type="entry name" value="SMALL RIBOSOMAL SUBUNIT PROTEIN MS42"/>
    <property type="match status" value="1"/>
</dbReference>
<name>V5BNJ2_9GAMM</name>
<reference evidence="6 7" key="1">
    <citation type="journal article" date="2013" name="Genome Announc.">
        <title>Draft Genome Sequence of the Methanotrophic Gammaproteobacterium Methyloglobulus morosus DSM 22980 Strain KoM1.</title>
        <authorList>
            <person name="Poehlein A."/>
            <person name="Deutzmann J.S."/>
            <person name="Daniel R."/>
            <person name="Simeonova D.D."/>
        </authorList>
    </citation>
    <scope>NUCLEOTIDE SEQUENCE [LARGE SCALE GENOMIC DNA]</scope>
    <source>
        <strain evidence="6 7">KoM1</strain>
    </source>
</reference>
<evidence type="ECO:0000256" key="1">
    <source>
        <dbReference type="ARBA" id="ARBA00008714"/>
    </source>
</evidence>
<dbReference type="EMBL" id="AYLO01000145">
    <property type="protein sequence ID" value="ESS67732.1"/>
    <property type="molecule type" value="Genomic_DNA"/>
</dbReference>
<evidence type="ECO:0000313" key="6">
    <source>
        <dbReference type="EMBL" id="ESS67732.1"/>
    </source>
</evidence>
<dbReference type="SUPFAM" id="SSF46609">
    <property type="entry name" value="Fe,Mn superoxide dismutase (SOD), N-terminal domain"/>
    <property type="match status" value="1"/>
</dbReference>
<keyword evidence="3" id="KW-0479">Metal-binding</keyword>
<comment type="caution">
    <text evidence="6">The sequence shown here is derived from an EMBL/GenBank/DDBJ whole genome shotgun (WGS) entry which is preliminary data.</text>
</comment>
<gene>
    <name evidence="6" type="primary">sodA</name>
    <name evidence="6" type="ORF">MGMO_159c00090</name>
</gene>
<dbReference type="RefSeq" id="WP_023496333.1">
    <property type="nucleotide sequence ID" value="NZ_AYLO01000145.1"/>
</dbReference>
<dbReference type="Proteomes" id="UP000017842">
    <property type="component" value="Unassembled WGS sequence"/>
</dbReference>
<dbReference type="PATRIC" id="fig|1116472.3.peg.3725"/>
<dbReference type="InterPro" id="IPR019832">
    <property type="entry name" value="Mn/Fe_SOD_C"/>
</dbReference>
<dbReference type="STRING" id="1116472.MGMO_159c00090"/>
<proteinExistence type="inferred from homology"/>
<feature type="domain" description="Manganese/iron superoxide dismutase C-terminal" evidence="5">
    <location>
        <begin position="66"/>
        <end position="127"/>
    </location>
</feature>
<evidence type="ECO:0000259" key="5">
    <source>
        <dbReference type="Pfam" id="PF02777"/>
    </source>
</evidence>
<dbReference type="eggNOG" id="COG0605">
    <property type="taxonomic scope" value="Bacteria"/>
</dbReference>
<comment type="similarity">
    <text evidence="1">Belongs to the iron/manganese superoxide dismutase family.</text>
</comment>
<accession>V5BNJ2</accession>
<dbReference type="InterPro" id="IPR001189">
    <property type="entry name" value="Mn/Fe_SOD"/>
</dbReference>
<dbReference type="PANTHER" id="PTHR43595">
    <property type="entry name" value="37S RIBOSOMAL PROTEIN S26, MITOCHONDRIAL"/>
    <property type="match status" value="1"/>
</dbReference>
<protein>
    <recommendedName>
        <fullName evidence="2">superoxide dismutase</fullName>
        <ecNumber evidence="2">1.15.1.1</ecNumber>
    </recommendedName>
</protein>